<evidence type="ECO:0000313" key="10">
    <source>
        <dbReference type="EMBL" id="ADH64836.1"/>
    </source>
</evidence>
<comment type="catalytic activity">
    <reaction evidence="8">
        <text>fluoride(in) = fluoride(out)</text>
        <dbReference type="Rhea" id="RHEA:76159"/>
        <dbReference type="ChEBI" id="CHEBI:17051"/>
    </reaction>
    <physiologicalReaction direction="left-to-right" evidence="8">
        <dbReference type="Rhea" id="RHEA:76160"/>
    </physiologicalReaction>
</comment>
<dbReference type="AlphaFoldDB" id="D7BDL6"/>
<evidence type="ECO:0000256" key="7">
    <source>
        <dbReference type="ARBA" id="ARBA00035120"/>
    </source>
</evidence>
<dbReference type="STRING" id="526227.Mesil_2998"/>
<keyword evidence="2 9" id="KW-1003">Cell membrane</keyword>
<dbReference type="GO" id="GO:0140114">
    <property type="term" value="P:cellular detoxification of fluoride"/>
    <property type="evidence" value="ECO:0007669"/>
    <property type="project" value="UniProtKB-UniRule"/>
</dbReference>
<dbReference type="KEGG" id="msv:Mesil_2998"/>
<gene>
    <name evidence="9" type="primary">fluC</name>
    <name evidence="9" type="synonym">crcB</name>
    <name evidence="10" type="ordered locus">Mesil_2998</name>
</gene>
<keyword evidence="9" id="KW-0997">Cell inner membrane</keyword>
<dbReference type="EMBL" id="CP002042">
    <property type="protein sequence ID" value="ADH64836.1"/>
    <property type="molecule type" value="Genomic_DNA"/>
</dbReference>
<feature type="transmembrane region" description="Helical" evidence="9">
    <location>
        <begin position="32"/>
        <end position="52"/>
    </location>
</feature>
<evidence type="ECO:0000256" key="3">
    <source>
        <dbReference type="ARBA" id="ARBA00022692"/>
    </source>
</evidence>
<dbReference type="GO" id="GO:0062054">
    <property type="term" value="F:fluoride channel activity"/>
    <property type="evidence" value="ECO:0007669"/>
    <property type="project" value="UniProtKB-UniRule"/>
</dbReference>
<evidence type="ECO:0000256" key="9">
    <source>
        <dbReference type="HAMAP-Rule" id="MF_00454"/>
    </source>
</evidence>
<feature type="binding site" evidence="9">
    <location>
        <position position="74"/>
    </location>
    <ligand>
        <name>Na(+)</name>
        <dbReference type="ChEBI" id="CHEBI:29101"/>
        <note>structural</note>
    </ligand>
</feature>
<keyword evidence="5 9" id="KW-0472">Membrane</keyword>
<feature type="transmembrane region" description="Helical" evidence="9">
    <location>
        <begin position="96"/>
        <end position="117"/>
    </location>
</feature>
<dbReference type="Pfam" id="PF02537">
    <property type="entry name" value="CRCB"/>
    <property type="match status" value="1"/>
</dbReference>
<sequence length="121" mass="13130">MERYLLVMLGGAIGAGLRYGLGAWLQGLAGPSFPWSTFFINLSGSFLIGAVLRRSLEGNLSTEARLFLAVGIFGGYTTFSTFSYETLTLVQQGEWLKAFLYVTGSVVLGFIAVWLAYRLAG</sequence>
<dbReference type="HOGENOM" id="CLU_114342_2_3_0"/>
<comment type="function">
    <text evidence="9">Fluoride-specific ion channel. Important for reducing fluoride concentration in the cell, thus reducing its toxicity.</text>
</comment>
<proteinExistence type="inferred from homology"/>
<keyword evidence="11" id="KW-1185">Reference proteome</keyword>
<keyword evidence="9" id="KW-0406">Ion transport</keyword>
<comment type="activity regulation">
    <text evidence="9">Na(+) is not transported, but it plays an essential structural role and its presence is essential for fluoride channel function.</text>
</comment>
<comment type="subcellular location">
    <subcellularLocation>
        <location evidence="9">Cell inner membrane</location>
        <topology evidence="9">Multi-pass membrane protein</topology>
    </subcellularLocation>
    <subcellularLocation>
        <location evidence="1">Cell membrane</location>
        <topology evidence="1">Multi-pass membrane protein</topology>
    </subcellularLocation>
</comment>
<dbReference type="PANTHER" id="PTHR28259">
    <property type="entry name" value="FLUORIDE EXPORT PROTEIN 1-RELATED"/>
    <property type="match status" value="1"/>
</dbReference>
<dbReference type="PANTHER" id="PTHR28259:SF1">
    <property type="entry name" value="FLUORIDE EXPORT PROTEIN 1-RELATED"/>
    <property type="match status" value="1"/>
</dbReference>
<dbReference type="eggNOG" id="COG0239">
    <property type="taxonomic scope" value="Bacteria"/>
</dbReference>
<reference evidence="10 11" key="1">
    <citation type="journal article" date="2010" name="Stand. Genomic Sci.">
        <title>Complete genome sequence of Meiothermus silvanus type strain (VI-R2).</title>
        <authorList>
            <person name="Sikorski J."/>
            <person name="Tindall B.J."/>
            <person name="Lowry S."/>
            <person name="Lucas S."/>
            <person name="Nolan M."/>
            <person name="Copeland A."/>
            <person name="Glavina Del Rio T."/>
            <person name="Tice H."/>
            <person name="Cheng J.F."/>
            <person name="Han C."/>
            <person name="Pitluck S."/>
            <person name="Liolios K."/>
            <person name="Ivanova N."/>
            <person name="Mavromatis K."/>
            <person name="Mikhailova N."/>
            <person name="Pati A."/>
            <person name="Goodwin L."/>
            <person name="Chen A."/>
            <person name="Palaniappan K."/>
            <person name="Land M."/>
            <person name="Hauser L."/>
            <person name="Chang Y.J."/>
            <person name="Jeffries C.D."/>
            <person name="Rohde M."/>
            <person name="Goker M."/>
            <person name="Woyke T."/>
            <person name="Bristow J."/>
            <person name="Eisen J.A."/>
            <person name="Markowitz V."/>
            <person name="Hugenholtz P."/>
            <person name="Kyrpides N.C."/>
            <person name="Klenk H.P."/>
            <person name="Lapidus A."/>
        </authorList>
    </citation>
    <scope>NUCLEOTIDE SEQUENCE [LARGE SCALE GENOMIC DNA]</scope>
    <source>
        <strain evidence="11">ATCC 700542 / DSM 9946 / VI-R2</strain>
    </source>
</reference>
<evidence type="ECO:0000256" key="1">
    <source>
        <dbReference type="ARBA" id="ARBA00004651"/>
    </source>
</evidence>
<feature type="binding site" evidence="9">
    <location>
        <position position="77"/>
    </location>
    <ligand>
        <name>Na(+)</name>
        <dbReference type="ChEBI" id="CHEBI:29101"/>
        <note>structural</note>
    </ligand>
</feature>
<evidence type="ECO:0000313" key="11">
    <source>
        <dbReference type="Proteomes" id="UP000001916"/>
    </source>
</evidence>
<keyword evidence="9" id="KW-0479">Metal-binding</keyword>
<evidence type="ECO:0000256" key="6">
    <source>
        <dbReference type="ARBA" id="ARBA00023303"/>
    </source>
</evidence>
<comment type="similarity">
    <text evidence="7 9">Belongs to the fluoride channel Fluc/FEX (TC 1.A.43) family.</text>
</comment>
<dbReference type="GO" id="GO:0046872">
    <property type="term" value="F:metal ion binding"/>
    <property type="evidence" value="ECO:0007669"/>
    <property type="project" value="UniProtKB-KW"/>
</dbReference>
<protein>
    <recommendedName>
        <fullName evidence="9">Fluoride-specific ion channel FluC</fullName>
    </recommendedName>
</protein>
<feature type="transmembrane region" description="Helical" evidence="9">
    <location>
        <begin position="64"/>
        <end position="84"/>
    </location>
</feature>
<evidence type="ECO:0000256" key="2">
    <source>
        <dbReference type="ARBA" id="ARBA00022475"/>
    </source>
</evidence>
<keyword evidence="9" id="KW-0915">Sodium</keyword>
<dbReference type="Proteomes" id="UP000001916">
    <property type="component" value="Chromosome"/>
</dbReference>
<dbReference type="GO" id="GO:0005886">
    <property type="term" value="C:plasma membrane"/>
    <property type="evidence" value="ECO:0007669"/>
    <property type="project" value="UniProtKB-SubCell"/>
</dbReference>
<dbReference type="NCBIfam" id="TIGR00494">
    <property type="entry name" value="crcB"/>
    <property type="match status" value="1"/>
</dbReference>
<keyword evidence="4 9" id="KW-1133">Transmembrane helix</keyword>
<evidence type="ECO:0000256" key="5">
    <source>
        <dbReference type="ARBA" id="ARBA00023136"/>
    </source>
</evidence>
<evidence type="ECO:0000256" key="8">
    <source>
        <dbReference type="ARBA" id="ARBA00035585"/>
    </source>
</evidence>
<evidence type="ECO:0000256" key="4">
    <source>
        <dbReference type="ARBA" id="ARBA00022989"/>
    </source>
</evidence>
<dbReference type="HAMAP" id="MF_00454">
    <property type="entry name" value="FluC"/>
    <property type="match status" value="1"/>
</dbReference>
<accession>D7BDL6</accession>
<dbReference type="OrthoDB" id="9815830at2"/>
<keyword evidence="6 9" id="KW-0407">Ion channel</keyword>
<keyword evidence="9" id="KW-0813">Transport</keyword>
<dbReference type="RefSeq" id="WP_013159368.1">
    <property type="nucleotide sequence ID" value="NC_014212.1"/>
</dbReference>
<organism evidence="10 11">
    <name type="scientific">Allomeiothermus silvanus (strain ATCC 700542 / DSM 9946 / NBRC 106475 / NCIMB 13440 / VI-R2)</name>
    <name type="common">Thermus silvanus</name>
    <dbReference type="NCBI Taxonomy" id="526227"/>
    <lineage>
        <taxon>Bacteria</taxon>
        <taxon>Thermotogati</taxon>
        <taxon>Deinococcota</taxon>
        <taxon>Deinococci</taxon>
        <taxon>Thermales</taxon>
        <taxon>Thermaceae</taxon>
        <taxon>Allomeiothermus</taxon>
    </lineage>
</organism>
<dbReference type="InterPro" id="IPR003691">
    <property type="entry name" value="FluC"/>
</dbReference>
<keyword evidence="3 9" id="KW-0812">Transmembrane</keyword>
<name>D7BDL6_ALLS1</name>